<organism evidence="1 2">
    <name type="scientific">Couchioplanes caeruleus</name>
    <dbReference type="NCBI Taxonomy" id="56438"/>
    <lineage>
        <taxon>Bacteria</taxon>
        <taxon>Bacillati</taxon>
        <taxon>Actinomycetota</taxon>
        <taxon>Actinomycetes</taxon>
        <taxon>Micromonosporales</taxon>
        <taxon>Micromonosporaceae</taxon>
        <taxon>Couchioplanes</taxon>
    </lineage>
</organism>
<proteinExistence type="predicted"/>
<evidence type="ECO:0000313" key="2">
    <source>
        <dbReference type="Proteomes" id="UP000271683"/>
    </source>
</evidence>
<gene>
    <name evidence="1" type="ORF">EDD30_2030</name>
</gene>
<sequence length="54" mass="5388">MGETVAVAAGVFAGTDVAGLAGTVDQLPFALVQARPGGSDLGELVQDRRVSTIC</sequence>
<protein>
    <submittedName>
        <fullName evidence="1">Uncharacterized protein</fullName>
    </submittedName>
</protein>
<dbReference type="RefSeq" id="WP_170047399.1">
    <property type="nucleotide sequence ID" value="NZ_RJKL01000001.1"/>
</dbReference>
<dbReference type="AlphaFoldDB" id="A0A3N1GG86"/>
<evidence type="ECO:0000313" key="1">
    <source>
        <dbReference type="EMBL" id="ROP29244.1"/>
    </source>
</evidence>
<dbReference type="EMBL" id="RJKL01000001">
    <property type="protein sequence ID" value="ROP29244.1"/>
    <property type="molecule type" value="Genomic_DNA"/>
</dbReference>
<dbReference type="Proteomes" id="UP000271683">
    <property type="component" value="Unassembled WGS sequence"/>
</dbReference>
<reference evidence="1 2" key="1">
    <citation type="submission" date="2018-11" db="EMBL/GenBank/DDBJ databases">
        <title>Sequencing the genomes of 1000 actinobacteria strains.</title>
        <authorList>
            <person name="Klenk H.-P."/>
        </authorList>
    </citation>
    <scope>NUCLEOTIDE SEQUENCE [LARGE SCALE GENOMIC DNA]</scope>
    <source>
        <strain evidence="1 2">DSM 43634</strain>
    </source>
</reference>
<accession>A0A3N1GG86</accession>
<comment type="caution">
    <text evidence="1">The sequence shown here is derived from an EMBL/GenBank/DDBJ whole genome shotgun (WGS) entry which is preliminary data.</text>
</comment>
<name>A0A3N1GG86_9ACTN</name>